<reference evidence="2 3" key="1">
    <citation type="submission" date="2017-03" db="EMBL/GenBank/DDBJ databases">
        <title>An alternative strategy for trypanosome survival in the mammalian bloodstream revealed through genome and transcriptome analysis of the ubiquitous bovine parasite Trypanosoma (Megatrypanum) theileri.</title>
        <authorList>
            <person name="Kelly S."/>
            <person name="Ivens A."/>
            <person name="Mott A."/>
            <person name="O'Neill E."/>
            <person name="Emms D."/>
            <person name="Macleod O."/>
            <person name="Voorheis P."/>
            <person name="Matthews J."/>
            <person name="Matthews K."/>
            <person name="Carrington M."/>
        </authorList>
    </citation>
    <scope>NUCLEOTIDE SEQUENCE [LARGE SCALE GENOMIC DNA]</scope>
    <source>
        <strain evidence="2">Edinburgh</strain>
    </source>
</reference>
<comment type="caution">
    <text evidence="2">The sequence shown here is derived from an EMBL/GenBank/DDBJ whole genome shotgun (WGS) entry which is preliminary data.</text>
</comment>
<protein>
    <submittedName>
        <fullName evidence="2">Uncharacterized protein</fullName>
    </submittedName>
</protein>
<evidence type="ECO:0000313" key="3">
    <source>
        <dbReference type="Proteomes" id="UP000192257"/>
    </source>
</evidence>
<gene>
    <name evidence="2" type="ORF">TM35_000121840</name>
</gene>
<dbReference type="Proteomes" id="UP000192257">
    <property type="component" value="Unassembled WGS sequence"/>
</dbReference>
<sequence>MAQWHSLRYCGALHHPRSHNPTPRSLDPRTAEYPPENHTTMADQNPISAKTKQRLGQKGPRQLSTHPGWRHHDGPRTHKQRERGHQEENRTDQIQKETIQSTNTHTQTYIVSPVILTSMAILLTIPVGNSAFTEAPTP</sequence>
<feature type="compositionally biased region" description="Basic and acidic residues" evidence="1">
    <location>
        <begin position="83"/>
        <end position="95"/>
    </location>
</feature>
<dbReference type="RefSeq" id="XP_028883475.1">
    <property type="nucleotide sequence ID" value="XM_029025159.1"/>
</dbReference>
<dbReference type="GeneID" id="39984939"/>
<feature type="region of interest" description="Disordered" evidence="1">
    <location>
        <begin position="13"/>
        <end position="101"/>
    </location>
</feature>
<proteinExistence type="predicted"/>
<organism evidence="2 3">
    <name type="scientific">Trypanosoma theileri</name>
    <dbReference type="NCBI Taxonomy" id="67003"/>
    <lineage>
        <taxon>Eukaryota</taxon>
        <taxon>Discoba</taxon>
        <taxon>Euglenozoa</taxon>
        <taxon>Kinetoplastea</taxon>
        <taxon>Metakinetoplastina</taxon>
        <taxon>Trypanosomatida</taxon>
        <taxon>Trypanosomatidae</taxon>
        <taxon>Trypanosoma</taxon>
    </lineage>
</organism>
<feature type="compositionally biased region" description="Polar residues" evidence="1">
    <location>
        <begin position="37"/>
        <end position="50"/>
    </location>
</feature>
<evidence type="ECO:0000313" key="2">
    <source>
        <dbReference type="EMBL" id="ORC89409.1"/>
    </source>
</evidence>
<dbReference type="EMBL" id="NBCO01000012">
    <property type="protein sequence ID" value="ORC89409.1"/>
    <property type="molecule type" value="Genomic_DNA"/>
</dbReference>
<evidence type="ECO:0000256" key="1">
    <source>
        <dbReference type="SAM" id="MobiDB-lite"/>
    </source>
</evidence>
<keyword evidence="3" id="KW-1185">Reference proteome</keyword>
<accession>A0A1X0NYX1</accession>
<dbReference type="AlphaFoldDB" id="A0A1X0NYX1"/>
<dbReference type="VEuPathDB" id="TriTrypDB:TM35_000121840"/>
<name>A0A1X0NYX1_9TRYP</name>